<feature type="compositionally biased region" description="Low complexity" evidence="1">
    <location>
        <begin position="1662"/>
        <end position="1679"/>
    </location>
</feature>
<dbReference type="InterPro" id="IPR011993">
    <property type="entry name" value="PH-like_dom_sf"/>
</dbReference>
<feature type="compositionally biased region" description="Low complexity" evidence="1">
    <location>
        <begin position="651"/>
        <end position="666"/>
    </location>
</feature>
<feature type="region of interest" description="Disordered" evidence="1">
    <location>
        <begin position="719"/>
        <end position="746"/>
    </location>
</feature>
<feature type="compositionally biased region" description="Polar residues" evidence="1">
    <location>
        <begin position="1478"/>
        <end position="1493"/>
    </location>
</feature>
<feature type="region of interest" description="Disordered" evidence="1">
    <location>
        <begin position="1837"/>
        <end position="2016"/>
    </location>
</feature>
<proteinExistence type="predicted"/>
<evidence type="ECO:0000313" key="4">
    <source>
        <dbReference type="Proteomes" id="UP000284842"/>
    </source>
</evidence>
<reference evidence="3 4" key="1">
    <citation type="journal article" date="2018" name="Evol. Lett.">
        <title>Horizontal gene cluster transfer increased hallucinogenic mushroom diversity.</title>
        <authorList>
            <person name="Reynolds H.T."/>
            <person name="Vijayakumar V."/>
            <person name="Gluck-Thaler E."/>
            <person name="Korotkin H.B."/>
            <person name="Matheny P.B."/>
            <person name="Slot J.C."/>
        </authorList>
    </citation>
    <scope>NUCLEOTIDE SEQUENCE [LARGE SCALE GENOMIC DNA]</scope>
    <source>
        <strain evidence="3 4">2629</strain>
    </source>
</reference>
<dbReference type="OrthoDB" id="43122at2759"/>
<feature type="region of interest" description="Disordered" evidence="1">
    <location>
        <begin position="640"/>
        <end position="673"/>
    </location>
</feature>
<feature type="region of interest" description="Disordered" evidence="1">
    <location>
        <begin position="926"/>
        <end position="945"/>
    </location>
</feature>
<feature type="compositionally biased region" description="Low complexity" evidence="1">
    <location>
        <begin position="1465"/>
        <end position="1477"/>
    </location>
</feature>
<evidence type="ECO:0000256" key="1">
    <source>
        <dbReference type="SAM" id="MobiDB-lite"/>
    </source>
</evidence>
<sequence>MMGMDMMAMEEEAMGYDSAFGEFLDLSRKSSSEVGVLFGDSSIHHYHHHHRQRCTTTAPFLAHVTTTSKTNIKCSRDDLDLPNWPEHCGTQPHLRVLVRDPPRQNLTRGPVKNFTGEFQVHFAGKTSRELVRLPTEVRFGFNHLRFSASTTTNTFVASSPPSFRIVSPTVAISQHSNLPHRTHPNLDNSHTSTNNTNPARATHPYLLAQSWRPPHNTPNTQTMVKKRRSLQAIFVPSFLQGGALSLSPTLLSPTSPTLPPSPTPMTVSSPFKQRARAHSAAAVKAARALGEEAIDAYASLRSGMTATTTPVAVSPSDAPQFARPSSPPASSSSSATTITATTPSRRKASISSIIQAIPSFSAGITGISLDKDVEDMTPPTTPVQASPVSAAIKGPRASPPPSYLIDDDPFANLSGAPVEVIHSSAGASGSASDVVVHAIPPSPLNSGRHPPSTSAFASTSTFGTTITTTTIGESRSAYAKGKARSGSLSLPSSPPATSPGFANLPHPPHSHHQHHQQSHQHHPPRAFGGRGHPRPATQRPAFRSRPSLPSLNTLASMNVVLSRKPRKGKVGAGLPFEPWDNVDTPPDSALDSSVSPSPSSSSSGAPAAPPSSPAVPTLGYDPIPPVPPLPVYHPHDVFASSPASSIGTETSLNNPSPAPSYNPSQSHVTRPTLKPLLPSQILALGSVANDMEMAMMYEKPVVPERSVSLGGVLPTSATSISSLGSSSDLARTQPSRSPGPPQLPPLSLDFVTPSFGGEGYGCGGSGEGGEGEEEMKSPLEREFEAAVSPLSSEGDHGVVESAVGGMGYGYQVPMEERGDEDAVGERFEGKEVGDADERGRRQSVVAIGADADSGVVEEDVVLGLEGPALLAIRRQLEEEVEQIGMGEEKEGEREREWNGFEDAFSNAGTPGRDLTLTGQERPVSHVEEQTEVEMVPPSMPSPPESTSSYGYGYGYGYTSQNPTSFGSPVLQDNYQSPYTSSYAHVHPDSYAGAHPDVTPLFSPPQSDWSRSRSLSSTSMSSIDDALDLDDFSALKRLSDASEQRQGMGEEHPNFNVMSSSQYSPDVSITSPAISAQQFNFGLYDKDKDGEKDPQQQQQHSGHHHHHLYQHHLLGDEFHLSSNFANSVLSRTRSSSFTPSVASSSYQPLQLGSSDEGGDYVGDAGFSVGSQVEVPRPCVEEEELLGDDVDSGIIVNDGSHCKGGEGVEGGGLSAEVVDAGILGRAESGMQVGIDDLHEGMQDVWRNGIECEAGVMGMSGSAEGGSGQEVENEEERENGEVIIGGGRTGEGWLLGEGQAMGGLALLQPLGEGEHDVHEDEGEAGEASLKMERGLMFGIGMNASGGADAARDDNSGKNGHDMLDVHGDKLSHPLEGVLLSVSPPFLSNTTTSTPVDPSSFSNESHDINAAQPQTLTRADSQVELRSGEDNTQTIPILGLVTSESQDHNPQTAIDGAFGSNTSPFTADSLLNLPPLPSRSSTATCYSHQSQSPSERSAQLGPVSPRLGSQYLSASSSTSVSPRSSISLREGDFTSPEYSELEPMTRGASYEHLSDGVEGYSYGNGGQGAYSSSSRGGSSAGYHNASSSSGRTAYRGGYPGSGGGGAGGHGGDDREDEERRRRRKLAEMGYVSRSTSRRYKDATSGEEDDETRVYRSARHAPPIPALPQSLASSSSVQRYASTSTPTRFPVTSSSSRSASDYDSDSSDDDVPLAQRIPGALKAQKTIRRQVKEEREQRKQQRREGGRESDAQEDYRLRQDTLRPAAASAGGGYAMAGAGFSSSQEAALLAVSSIAANSDRPAHLREHPGRRQRTMTLPSKPADSTAPSAFNADDLVRKLQHVQMSERSSPISANLHQAMQSRSKSISRTSGDMGDSNVLSTSPGGGLASRSRSIRHPQPASVSPLPLSPTAGTTALPTLRPMRSFRRPSTAESSRPIVASHGDYPSPSNRTSTEPGPIPRRSLSQSRGNAERTYVRDDVIPPMPALPIGNNADEQGYALQQQPARKLIKPQQPGSLSRRPSIDTEGRAIQQALSLNMASLPPPNAAQQPASALSSARSPAGGALMRFFVFNLQQFNMVHVGPGTTAGDVVDMLQSEGALTGWAGVGGWMVWEIAQDFGMERPVRSFEIISEVQASWLKEKTVNYFLVRMTPLAVPLSRHAIPSSSPTHSGYVEWESKRGKWSKRWMMLKEHSLWISKRDNGRDEVLICSLSNFDAYQITRNHRAPKPFAFAVKSTDNLSFFEDASDYMHSFSCQEKDGVIWLEKILVARSYVLHQERNVLFNPKSANGNGAAVSRSATRARKMSTAGHRSPASPNAPLVPMPPLSAVLSHNATARNDVFEPGSLLAKQI</sequence>
<feature type="domain" description="PH" evidence="2">
    <location>
        <begin position="2160"/>
        <end position="2265"/>
    </location>
</feature>
<feature type="region of interest" description="Disordered" evidence="1">
    <location>
        <begin position="180"/>
        <end position="200"/>
    </location>
</feature>
<feature type="compositionally biased region" description="Polar residues" evidence="1">
    <location>
        <begin position="641"/>
        <end position="650"/>
    </location>
</feature>
<dbReference type="CDD" id="cd00821">
    <property type="entry name" value="PH"/>
    <property type="match status" value="1"/>
</dbReference>
<dbReference type="SUPFAM" id="SSF50729">
    <property type="entry name" value="PH domain-like"/>
    <property type="match status" value="1"/>
</dbReference>
<dbReference type="SMART" id="SM00233">
    <property type="entry name" value="PH"/>
    <property type="match status" value="1"/>
</dbReference>
<evidence type="ECO:0000313" key="3">
    <source>
        <dbReference type="EMBL" id="PPR07925.1"/>
    </source>
</evidence>
<feature type="region of interest" description="Disordered" evidence="1">
    <location>
        <begin position="994"/>
        <end position="1020"/>
    </location>
</feature>
<feature type="region of interest" description="Disordered" evidence="1">
    <location>
        <begin position="567"/>
        <end position="621"/>
    </location>
</feature>
<protein>
    <recommendedName>
        <fullName evidence="2">PH domain-containing protein</fullName>
    </recommendedName>
</protein>
<dbReference type="InterPro" id="IPR029071">
    <property type="entry name" value="Ubiquitin-like_domsf"/>
</dbReference>
<feature type="region of interest" description="Disordered" evidence="1">
    <location>
        <begin position="2283"/>
        <end position="2313"/>
    </location>
</feature>
<feature type="compositionally biased region" description="Gly residues" evidence="1">
    <location>
        <begin position="1593"/>
        <end position="1605"/>
    </location>
</feature>
<dbReference type="Proteomes" id="UP000284842">
    <property type="component" value="Unassembled WGS sequence"/>
</dbReference>
<dbReference type="PROSITE" id="PS50003">
    <property type="entry name" value="PH_DOMAIN"/>
    <property type="match status" value="1"/>
</dbReference>
<feature type="compositionally biased region" description="Low complexity" evidence="1">
    <location>
        <begin position="1504"/>
        <end position="1523"/>
    </location>
</feature>
<feature type="region of interest" description="Disordered" evidence="1">
    <location>
        <begin position="473"/>
        <end position="550"/>
    </location>
</feature>
<feature type="compositionally biased region" description="Polar residues" evidence="1">
    <location>
        <begin position="184"/>
        <end position="199"/>
    </location>
</feature>
<feature type="region of interest" description="Disordered" evidence="1">
    <location>
        <begin position="1563"/>
        <end position="1752"/>
    </location>
</feature>
<keyword evidence="4" id="KW-1185">Reference proteome</keyword>
<feature type="region of interest" description="Disordered" evidence="1">
    <location>
        <begin position="1462"/>
        <end position="1541"/>
    </location>
</feature>
<accession>A0A409YY12</accession>
<dbReference type="PANTHER" id="PTHR38700:SF1">
    <property type="entry name" value="PH DOMAIN-CONTAINING PROTEIN"/>
    <property type="match status" value="1"/>
</dbReference>
<dbReference type="InParanoid" id="A0A409YY12"/>
<dbReference type="STRING" id="181874.A0A409YY12"/>
<comment type="caution">
    <text evidence="3">The sequence shown here is derived from an EMBL/GenBank/DDBJ whole genome shotgun (WGS) entry which is preliminary data.</text>
</comment>
<dbReference type="InterPro" id="IPR001849">
    <property type="entry name" value="PH_domain"/>
</dbReference>
<feature type="compositionally biased region" description="Low complexity" evidence="1">
    <location>
        <begin position="585"/>
        <end position="606"/>
    </location>
</feature>
<feature type="region of interest" description="Disordered" evidence="1">
    <location>
        <begin position="1083"/>
        <end position="1107"/>
    </location>
</feature>
<feature type="compositionally biased region" description="Basic and acidic residues" evidence="1">
    <location>
        <begin position="1795"/>
        <end position="1804"/>
    </location>
</feature>
<dbReference type="Gene3D" id="2.30.29.30">
    <property type="entry name" value="Pleckstrin-homology domain (PH domain)/Phosphotyrosine-binding domain (PTB)"/>
    <property type="match status" value="1"/>
</dbReference>
<feature type="region of interest" description="Disordered" evidence="1">
    <location>
        <begin position="1794"/>
        <end position="1824"/>
    </location>
</feature>
<feature type="compositionally biased region" description="Basic and acidic residues" evidence="1">
    <location>
        <begin position="1964"/>
        <end position="1974"/>
    </location>
</feature>
<feature type="compositionally biased region" description="Acidic residues" evidence="1">
    <location>
        <begin position="1697"/>
        <end position="1706"/>
    </location>
</feature>
<gene>
    <name evidence="3" type="ORF">CVT24_000905</name>
</gene>
<feature type="compositionally biased region" description="Low complexity" evidence="1">
    <location>
        <begin position="1565"/>
        <end position="1586"/>
    </location>
</feature>
<dbReference type="SUPFAM" id="SSF54236">
    <property type="entry name" value="Ubiquitin-like"/>
    <property type="match status" value="1"/>
</dbReference>
<feature type="region of interest" description="Disordered" evidence="1">
    <location>
        <begin position="377"/>
        <end position="398"/>
    </location>
</feature>
<dbReference type="EMBL" id="NHTK01000266">
    <property type="protein sequence ID" value="PPR07925.1"/>
    <property type="molecule type" value="Genomic_DNA"/>
</dbReference>
<dbReference type="PANTHER" id="PTHR38700">
    <property type="entry name" value="YALI0E22418P"/>
    <property type="match status" value="1"/>
</dbReference>
<feature type="compositionally biased region" description="Basic residues" evidence="1">
    <location>
        <begin position="508"/>
        <end position="524"/>
    </location>
</feature>
<feature type="compositionally biased region" description="Low complexity" evidence="1">
    <location>
        <begin position="322"/>
        <end position="347"/>
    </location>
</feature>
<feature type="compositionally biased region" description="Low complexity" evidence="1">
    <location>
        <begin position="1006"/>
        <end position="1020"/>
    </location>
</feature>
<organism evidence="3 4">
    <name type="scientific">Panaeolus cyanescens</name>
    <dbReference type="NCBI Taxonomy" id="181874"/>
    <lineage>
        <taxon>Eukaryota</taxon>
        <taxon>Fungi</taxon>
        <taxon>Dikarya</taxon>
        <taxon>Basidiomycota</taxon>
        <taxon>Agaricomycotina</taxon>
        <taxon>Agaricomycetes</taxon>
        <taxon>Agaricomycetidae</taxon>
        <taxon>Agaricales</taxon>
        <taxon>Agaricineae</taxon>
        <taxon>Galeropsidaceae</taxon>
        <taxon>Panaeolus</taxon>
    </lineage>
</organism>
<feature type="compositionally biased region" description="Basic and acidic residues" evidence="1">
    <location>
        <begin position="1725"/>
        <end position="1752"/>
    </location>
</feature>
<feature type="compositionally biased region" description="Basic and acidic residues" evidence="1">
    <location>
        <begin position="1083"/>
        <end position="1093"/>
    </location>
</feature>
<evidence type="ECO:0000259" key="2">
    <source>
        <dbReference type="PROSITE" id="PS50003"/>
    </source>
</evidence>
<feature type="region of interest" description="Disordered" evidence="1">
    <location>
        <begin position="308"/>
        <end position="347"/>
    </location>
</feature>
<dbReference type="Gene3D" id="3.10.20.90">
    <property type="entry name" value="Phosphatidylinositol 3-kinase Catalytic Subunit, Chain A, domain 1"/>
    <property type="match status" value="1"/>
</dbReference>
<feature type="compositionally biased region" description="Polar residues" evidence="1">
    <location>
        <begin position="1837"/>
        <end position="1865"/>
    </location>
</feature>
<name>A0A409YY12_9AGAR</name>